<dbReference type="Proteomes" id="UP000824540">
    <property type="component" value="Unassembled WGS sequence"/>
</dbReference>
<accession>A0A8T2MPF3</accession>
<dbReference type="EMBL" id="JAFBMS010000839">
    <property type="protein sequence ID" value="KAG9329925.1"/>
    <property type="molecule type" value="Genomic_DNA"/>
</dbReference>
<dbReference type="OrthoDB" id="8909473at2759"/>
<feature type="non-terminal residue" evidence="2">
    <location>
        <position position="137"/>
    </location>
</feature>
<reference evidence="2" key="1">
    <citation type="thesis" date="2021" institute="BYU ScholarsArchive" country="Provo, UT, USA">
        <title>Applications of and Algorithms for Genome Assembly and Genomic Analyses with an Emphasis on Marine Teleosts.</title>
        <authorList>
            <person name="Pickett B.D."/>
        </authorList>
    </citation>
    <scope>NUCLEOTIDE SEQUENCE</scope>
    <source>
        <strain evidence="2">HI-2016</strain>
    </source>
</reference>
<comment type="caution">
    <text evidence="2">The sequence shown here is derived from an EMBL/GenBank/DDBJ whole genome shotgun (WGS) entry which is preliminary data.</text>
</comment>
<protein>
    <submittedName>
        <fullName evidence="2">Uncharacterized protein</fullName>
    </submittedName>
</protein>
<proteinExistence type="predicted"/>
<keyword evidence="3" id="KW-1185">Reference proteome</keyword>
<evidence type="ECO:0000313" key="3">
    <source>
        <dbReference type="Proteomes" id="UP000824540"/>
    </source>
</evidence>
<dbReference type="AlphaFoldDB" id="A0A8T2MPF3"/>
<gene>
    <name evidence="2" type="ORF">JZ751_028541</name>
</gene>
<feature type="region of interest" description="Disordered" evidence="1">
    <location>
        <begin position="80"/>
        <end position="137"/>
    </location>
</feature>
<evidence type="ECO:0000256" key="1">
    <source>
        <dbReference type="SAM" id="MobiDB-lite"/>
    </source>
</evidence>
<organism evidence="2 3">
    <name type="scientific">Albula glossodonta</name>
    <name type="common">roundjaw bonefish</name>
    <dbReference type="NCBI Taxonomy" id="121402"/>
    <lineage>
        <taxon>Eukaryota</taxon>
        <taxon>Metazoa</taxon>
        <taxon>Chordata</taxon>
        <taxon>Craniata</taxon>
        <taxon>Vertebrata</taxon>
        <taxon>Euteleostomi</taxon>
        <taxon>Actinopterygii</taxon>
        <taxon>Neopterygii</taxon>
        <taxon>Teleostei</taxon>
        <taxon>Albuliformes</taxon>
        <taxon>Albulidae</taxon>
        <taxon>Albula</taxon>
    </lineage>
</organism>
<name>A0A8T2MPF3_9TELE</name>
<evidence type="ECO:0000313" key="2">
    <source>
        <dbReference type="EMBL" id="KAG9329925.1"/>
    </source>
</evidence>
<sequence>STGVSQRKHASLREPVYEEIEYKLATEVTYSASQRGSVLYEDPPSGYEKVWDSEGHSLSGKGVELCGALSGWELGDTAENYDDVISADQNPGSAEGEPLKGDAPEQYDDVITEEQSPGESVLAPEGPPAPDGMDYDD</sequence>
<feature type="non-terminal residue" evidence="2">
    <location>
        <position position="1"/>
    </location>
</feature>